<sequence>MTGKIMLLKNDGLTKNGYPVKLILSHDRKVKRKKLFSSFEADWNHLRQLPKPTADDFENKYDYILSIKSKLQDLEFKNITDFEIALNYLFKNEDAKITSFYSYFEKRIDFMEQQNRKGNAKVYAETLVDLKKFKDPLTFKDITMQFLNSYKLHKKDQGLKNTSIKKNLVTIRAVYNSAIKDGHIKNFNPFLGLFTDLPIIKRRAKNYYLGADEILRIETIKTVHVSHQRCLDLALIQFYLGGADLIDIFYLKKTDIENGRVFLKRRKNGERAYIYDVKLTAKAENLISKYTGDKEYIFPWRKSFEAYITFRNNHNRNIKRVQKLYNIKLMPKNGNLTTKVMRHTFATLAKFKHYDQDLIRELMGHERNDIDTIYKDKYPEAERDAMQEDVTSLK</sequence>
<dbReference type="Gene3D" id="1.10.150.130">
    <property type="match status" value="1"/>
</dbReference>
<dbReference type="RefSeq" id="WP_224454320.1">
    <property type="nucleotide sequence ID" value="NZ_BAAAGG010000005.1"/>
</dbReference>
<comment type="caution">
    <text evidence="7">The sequence shown here is derived from an EMBL/GenBank/DDBJ whole genome shotgun (WGS) entry which is preliminary data.</text>
</comment>
<name>A0ABN1KA02_9FLAO</name>
<accession>A0ABN1KA02</accession>
<dbReference type="InterPro" id="IPR002104">
    <property type="entry name" value="Integrase_catalytic"/>
</dbReference>
<dbReference type="PANTHER" id="PTHR30349">
    <property type="entry name" value="PHAGE INTEGRASE-RELATED"/>
    <property type="match status" value="1"/>
</dbReference>
<evidence type="ECO:0000256" key="4">
    <source>
        <dbReference type="ARBA" id="ARBA00023172"/>
    </source>
</evidence>
<evidence type="ECO:0000256" key="5">
    <source>
        <dbReference type="PROSITE-ProRule" id="PRU01248"/>
    </source>
</evidence>
<dbReference type="Pfam" id="PF13102">
    <property type="entry name" value="Phage_int_SAM_5"/>
    <property type="match status" value="1"/>
</dbReference>
<evidence type="ECO:0000256" key="2">
    <source>
        <dbReference type="ARBA" id="ARBA00022908"/>
    </source>
</evidence>
<evidence type="ECO:0000256" key="1">
    <source>
        <dbReference type="ARBA" id="ARBA00008857"/>
    </source>
</evidence>
<keyword evidence="4" id="KW-0233">DNA recombination</keyword>
<dbReference type="SUPFAM" id="SSF56349">
    <property type="entry name" value="DNA breaking-rejoining enzymes"/>
    <property type="match status" value="1"/>
</dbReference>
<dbReference type="PANTHER" id="PTHR30349:SF64">
    <property type="entry name" value="PROPHAGE INTEGRASE INTD-RELATED"/>
    <property type="match status" value="1"/>
</dbReference>
<evidence type="ECO:0000313" key="7">
    <source>
        <dbReference type="EMBL" id="GAA0759666.1"/>
    </source>
</evidence>
<feature type="domain" description="Core-binding (CB)" evidence="6">
    <location>
        <begin position="98"/>
        <end position="179"/>
    </location>
</feature>
<gene>
    <name evidence="7" type="ORF">GCM10009433_18070</name>
</gene>
<organism evidence="7 8">
    <name type="scientific">Psychroflexus lacisalsi</name>
    <dbReference type="NCBI Taxonomy" id="503928"/>
    <lineage>
        <taxon>Bacteria</taxon>
        <taxon>Pseudomonadati</taxon>
        <taxon>Bacteroidota</taxon>
        <taxon>Flavobacteriia</taxon>
        <taxon>Flavobacteriales</taxon>
        <taxon>Flavobacteriaceae</taxon>
        <taxon>Psychroflexus</taxon>
    </lineage>
</organism>
<dbReference type="InterPro" id="IPR044068">
    <property type="entry name" value="CB"/>
</dbReference>
<dbReference type="InterPro" id="IPR050090">
    <property type="entry name" value="Tyrosine_recombinase_XerCD"/>
</dbReference>
<dbReference type="InterPro" id="IPR025269">
    <property type="entry name" value="SAM-like_dom"/>
</dbReference>
<comment type="similarity">
    <text evidence="1">Belongs to the 'phage' integrase family.</text>
</comment>
<evidence type="ECO:0000313" key="8">
    <source>
        <dbReference type="Proteomes" id="UP001500185"/>
    </source>
</evidence>
<keyword evidence="2" id="KW-0229">DNA integration</keyword>
<dbReference type="Proteomes" id="UP001500185">
    <property type="component" value="Unassembled WGS sequence"/>
</dbReference>
<dbReference type="PROSITE" id="PS51900">
    <property type="entry name" value="CB"/>
    <property type="match status" value="1"/>
</dbReference>
<dbReference type="InterPro" id="IPR013762">
    <property type="entry name" value="Integrase-like_cat_sf"/>
</dbReference>
<dbReference type="Gene3D" id="1.10.443.10">
    <property type="entry name" value="Intergrase catalytic core"/>
    <property type="match status" value="1"/>
</dbReference>
<dbReference type="InterPro" id="IPR010998">
    <property type="entry name" value="Integrase_recombinase_N"/>
</dbReference>
<protein>
    <submittedName>
        <fullName evidence="7">Site-specific integrase</fullName>
    </submittedName>
</protein>
<reference evidence="7 8" key="1">
    <citation type="journal article" date="2019" name="Int. J. Syst. Evol. Microbiol.">
        <title>The Global Catalogue of Microorganisms (GCM) 10K type strain sequencing project: providing services to taxonomists for standard genome sequencing and annotation.</title>
        <authorList>
            <consortium name="The Broad Institute Genomics Platform"/>
            <consortium name="The Broad Institute Genome Sequencing Center for Infectious Disease"/>
            <person name="Wu L."/>
            <person name="Ma J."/>
        </authorList>
    </citation>
    <scope>NUCLEOTIDE SEQUENCE [LARGE SCALE GENOMIC DNA]</scope>
    <source>
        <strain evidence="7 8">JCM 16231</strain>
    </source>
</reference>
<proteinExistence type="inferred from homology"/>
<keyword evidence="8" id="KW-1185">Reference proteome</keyword>
<keyword evidence="3 5" id="KW-0238">DNA-binding</keyword>
<dbReference type="InterPro" id="IPR011010">
    <property type="entry name" value="DNA_brk_join_enz"/>
</dbReference>
<evidence type="ECO:0000256" key="3">
    <source>
        <dbReference type="ARBA" id="ARBA00023125"/>
    </source>
</evidence>
<evidence type="ECO:0000259" key="6">
    <source>
        <dbReference type="PROSITE" id="PS51900"/>
    </source>
</evidence>
<dbReference type="Pfam" id="PF00589">
    <property type="entry name" value="Phage_integrase"/>
    <property type="match status" value="1"/>
</dbReference>
<dbReference type="EMBL" id="BAAAGG010000005">
    <property type="protein sequence ID" value="GAA0759666.1"/>
    <property type="molecule type" value="Genomic_DNA"/>
</dbReference>